<feature type="transmembrane region" description="Helical" evidence="16">
    <location>
        <begin position="434"/>
        <end position="459"/>
    </location>
</feature>
<feature type="coiled-coil region" evidence="14">
    <location>
        <begin position="657"/>
        <end position="694"/>
    </location>
</feature>
<dbReference type="RefSeq" id="WP_118412822.1">
    <property type="nucleotide sequence ID" value="NZ_QRPI01000009.1"/>
</dbReference>
<dbReference type="PANTHER" id="PTHR45528:SF1">
    <property type="entry name" value="SENSOR HISTIDINE KINASE CPXA"/>
    <property type="match status" value="1"/>
</dbReference>
<comment type="catalytic activity">
    <reaction evidence="1">
        <text>ATP + protein L-histidine = ADP + protein N-phospho-L-histidine.</text>
        <dbReference type="EC" id="2.7.13.3"/>
    </reaction>
</comment>
<keyword evidence="4" id="KW-1003">Cell membrane</keyword>
<evidence type="ECO:0000256" key="14">
    <source>
        <dbReference type="SAM" id="Coils"/>
    </source>
</evidence>
<dbReference type="InterPro" id="IPR003661">
    <property type="entry name" value="HisK_dim/P_dom"/>
</dbReference>
<dbReference type="InterPro" id="IPR005467">
    <property type="entry name" value="His_kinase_dom"/>
</dbReference>
<feature type="transmembrane region" description="Helical" evidence="16">
    <location>
        <begin position="526"/>
        <end position="549"/>
    </location>
</feature>
<evidence type="ECO:0000256" key="2">
    <source>
        <dbReference type="ARBA" id="ARBA00004651"/>
    </source>
</evidence>
<evidence type="ECO:0000256" key="12">
    <source>
        <dbReference type="ARBA" id="ARBA00023012"/>
    </source>
</evidence>
<evidence type="ECO:0000313" key="18">
    <source>
        <dbReference type="EMBL" id="MTR85238.1"/>
    </source>
</evidence>
<dbReference type="FunFam" id="1.10.287.130:FF:000008">
    <property type="entry name" value="Two-component sensor histidine kinase"/>
    <property type="match status" value="1"/>
</dbReference>
<evidence type="ECO:0000256" key="7">
    <source>
        <dbReference type="ARBA" id="ARBA00022692"/>
    </source>
</evidence>
<evidence type="ECO:0000259" key="17">
    <source>
        <dbReference type="PROSITE" id="PS50109"/>
    </source>
</evidence>
<evidence type="ECO:0000256" key="9">
    <source>
        <dbReference type="ARBA" id="ARBA00022777"/>
    </source>
</evidence>
<keyword evidence="6" id="KW-0808">Transferase</keyword>
<name>A0A6L6L4A2_9FIRM</name>
<evidence type="ECO:0000256" key="3">
    <source>
        <dbReference type="ARBA" id="ARBA00012438"/>
    </source>
</evidence>
<dbReference type="PANTHER" id="PTHR45528">
    <property type="entry name" value="SENSOR HISTIDINE KINASE CPXA"/>
    <property type="match status" value="1"/>
</dbReference>
<dbReference type="SUPFAM" id="SSF47384">
    <property type="entry name" value="Homodimeric domain of signal transducing histidine kinase"/>
    <property type="match status" value="1"/>
</dbReference>
<accession>A0A6L6L4A2</accession>
<protein>
    <recommendedName>
        <fullName evidence="3">histidine kinase</fullName>
        <ecNumber evidence="3">2.7.13.3</ecNumber>
    </recommendedName>
</protein>
<dbReference type="SMART" id="SM00387">
    <property type="entry name" value="HATPase_c"/>
    <property type="match status" value="1"/>
</dbReference>
<dbReference type="Pfam" id="PF02518">
    <property type="entry name" value="HATPase_c"/>
    <property type="match status" value="1"/>
</dbReference>
<evidence type="ECO:0000256" key="15">
    <source>
        <dbReference type="SAM" id="MobiDB-lite"/>
    </source>
</evidence>
<feature type="domain" description="Histidine kinase" evidence="17">
    <location>
        <begin position="638"/>
        <end position="835"/>
    </location>
</feature>
<dbReference type="GO" id="GO:0005524">
    <property type="term" value="F:ATP binding"/>
    <property type="evidence" value="ECO:0007669"/>
    <property type="project" value="UniProtKB-KW"/>
</dbReference>
<keyword evidence="14" id="KW-0175">Coiled coil</keyword>
<dbReference type="Proteomes" id="UP000478483">
    <property type="component" value="Unassembled WGS sequence"/>
</dbReference>
<feature type="region of interest" description="Disordered" evidence="15">
    <location>
        <begin position="236"/>
        <end position="275"/>
    </location>
</feature>
<dbReference type="GO" id="GO:0005886">
    <property type="term" value="C:plasma membrane"/>
    <property type="evidence" value="ECO:0007669"/>
    <property type="project" value="UniProtKB-SubCell"/>
</dbReference>
<dbReference type="Gene3D" id="3.30.565.10">
    <property type="entry name" value="Histidine kinase-like ATPase, C-terminal domain"/>
    <property type="match status" value="1"/>
</dbReference>
<dbReference type="InterPro" id="IPR050398">
    <property type="entry name" value="HssS/ArlS-like"/>
</dbReference>
<feature type="transmembrane region" description="Helical" evidence="16">
    <location>
        <begin position="555"/>
        <end position="574"/>
    </location>
</feature>
<dbReference type="InterPro" id="IPR036890">
    <property type="entry name" value="HATPase_C_sf"/>
</dbReference>
<dbReference type="Gene3D" id="1.10.287.130">
    <property type="match status" value="1"/>
</dbReference>
<feature type="transmembrane region" description="Helical" evidence="16">
    <location>
        <begin position="465"/>
        <end position="489"/>
    </location>
</feature>
<evidence type="ECO:0000256" key="4">
    <source>
        <dbReference type="ARBA" id="ARBA00022475"/>
    </source>
</evidence>
<dbReference type="SMART" id="SM00388">
    <property type="entry name" value="HisKA"/>
    <property type="match status" value="1"/>
</dbReference>
<comment type="subcellular location">
    <subcellularLocation>
        <location evidence="2">Cell membrane</location>
        <topology evidence="2">Multi-pass membrane protein</topology>
    </subcellularLocation>
</comment>
<keyword evidence="11 16" id="KW-1133">Transmembrane helix</keyword>
<feature type="transmembrane region" description="Helical" evidence="16">
    <location>
        <begin position="393"/>
        <end position="413"/>
    </location>
</feature>
<gene>
    <name evidence="18" type="ORF">GMD50_09210</name>
</gene>
<dbReference type="Pfam" id="PF00512">
    <property type="entry name" value="HisKA"/>
    <property type="match status" value="1"/>
</dbReference>
<dbReference type="SUPFAM" id="SSF55874">
    <property type="entry name" value="ATPase domain of HSP90 chaperone/DNA topoisomerase II/histidine kinase"/>
    <property type="match status" value="1"/>
</dbReference>
<evidence type="ECO:0000256" key="1">
    <source>
        <dbReference type="ARBA" id="ARBA00000085"/>
    </source>
</evidence>
<evidence type="ECO:0000313" key="19">
    <source>
        <dbReference type="Proteomes" id="UP000478483"/>
    </source>
</evidence>
<dbReference type="EMBL" id="WNAJ01000009">
    <property type="protein sequence ID" value="MTR85238.1"/>
    <property type="molecule type" value="Genomic_DNA"/>
</dbReference>
<proteinExistence type="predicted"/>
<keyword evidence="9" id="KW-0418">Kinase</keyword>
<dbReference type="EC" id="2.7.13.3" evidence="3"/>
<feature type="transmembrane region" description="Helical" evidence="16">
    <location>
        <begin position="12"/>
        <end position="39"/>
    </location>
</feature>
<dbReference type="InterPro" id="IPR003594">
    <property type="entry name" value="HATPase_dom"/>
</dbReference>
<dbReference type="CDD" id="cd00082">
    <property type="entry name" value="HisKA"/>
    <property type="match status" value="1"/>
</dbReference>
<keyword evidence="5" id="KW-0597">Phosphoprotein</keyword>
<evidence type="ECO:0000256" key="10">
    <source>
        <dbReference type="ARBA" id="ARBA00022840"/>
    </source>
</evidence>
<keyword evidence="7 16" id="KW-0812">Transmembrane</keyword>
<organism evidence="18 19">
    <name type="scientific">Roseburia intestinalis</name>
    <dbReference type="NCBI Taxonomy" id="166486"/>
    <lineage>
        <taxon>Bacteria</taxon>
        <taxon>Bacillati</taxon>
        <taxon>Bacillota</taxon>
        <taxon>Clostridia</taxon>
        <taxon>Lachnospirales</taxon>
        <taxon>Lachnospiraceae</taxon>
        <taxon>Roseburia</taxon>
    </lineage>
</organism>
<dbReference type="GO" id="GO:0000155">
    <property type="term" value="F:phosphorelay sensor kinase activity"/>
    <property type="evidence" value="ECO:0007669"/>
    <property type="project" value="InterPro"/>
</dbReference>
<keyword evidence="10" id="KW-0067">ATP-binding</keyword>
<sequence>MRKVKNLRGSTAAKIIAWIALSASALCFVFSAMGVIFMFDEGIYRNSKDETRKQWFENVSYEYGLSAVDDVRREQPAGSVESKYFKYGIIKADSLDGIDLNNEKSYAERNFSDKISLEDVYTNSVELSDEDQIVYTNGNFLTGGGVQLMYSGDDSWVSVYADRICYDEAKGVFVYLAGNEYYPVQKVETDIDGYGSAVFTYDTEKKMYLFEHTDETLTDAASAEGTVTDVALSDAADGNTVAESTEEPLTDAADGDTVAESTEEPLTDVTDSGMDDIANGEYVTLDMFDGTRMDVNHWGNVLLDGVREISMDEVDRVDSSEKNKEDASVSYTTHEDYYLDSNYTLWVNMGNTSPKTTYQMVVILPQNIGTDWNSTDLYVQANTLLNFVYSMRYTALVTMFVSFIIGAAAFVFLMCAAGHRNGTDEIVTTVWDHLWLDVFAVGAVLAEVFVFYVAAIFLINVDVAYLPFILFVTAVATLCMGWLLLLFLLSFSVRVKLGKWWRHTLCYQLFRKIGQFARMIWENIGFLWKVILVMLVLAFFEGIGVLMFFNSDIALLLWLLEKLVLYPLVLWYCVQLNQLKNGTEKIAGGEPGYQISTKRMTGIFKEQGEQINHISDGMTHAIEERMKSERFKTELITNVSHDIKTPLTSIINYVDLLEKEELHNETAQEYLEVLERQSSRLKKLIEDLIEASKASTGNLPVHLERLEAGIFMTQTVGEFEEKTKEAGLDLVIEKPETPVYIMADSRHFWRVIDNLMNNICKYAQSGTRVYINLEVKEAQVSITFRNTSKYPLNISSDELMERFVRGDASRNTEGSGLGLSIANSLMDLMGGTFRLYVDGDLFKVVLGFAETAEKETKEKIEEL</sequence>
<dbReference type="PROSITE" id="PS50109">
    <property type="entry name" value="HIS_KIN"/>
    <property type="match status" value="1"/>
</dbReference>
<evidence type="ECO:0000256" key="11">
    <source>
        <dbReference type="ARBA" id="ARBA00022989"/>
    </source>
</evidence>
<dbReference type="AlphaFoldDB" id="A0A6L6L4A2"/>
<keyword evidence="12" id="KW-0902">Two-component regulatory system</keyword>
<evidence type="ECO:0000256" key="5">
    <source>
        <dbReference type="ARBA" id="ARBA00022553"/>
    </source>
</evidence>
<keyword evidence="13 16" id="KW-0472">Membrane</keyword>
<reference evidence="18 19" key="1">
    <citation type="journal article" date="2019" name="Nat. Med.">
        <title>A library of human gut bacterial isolates paired with longitudinal multiomics data enables mechanistic microbiome research.</title>
        <authorList>
            <person name="Poyet M."/>
            <person name="Groussin M."/>
            <person name="Gibbons S.M."/>
            <person name="Avila-Pacheco J."/>
            <person name="Jiang X."/>
            <person name="Kearney S.M."/>
            <person name="Perrotta A.R."/>
            <person name="Berdy B."/>
            <person name="Zhao S."/>
            <person name="Lieberman T.D."/>
            <person name="Swanson P.K."/>
            <person name="Smith M."/>
            <person name="Roesemann S."/>
            <person name="Alexander J.E."/>
            <person name="Rich S.A."/>
            <person name="Livny J."/>
            <person name="Vlamakis H."/>
            <person name="Clish C."/>
            <person name="Bullock K."/>
            <person name="Deik A."/>
            <person name="Scott J."/>
            <person name="Pierce K.A."/>
            <person name="Xavier R.J."/>
            <person name="Alm E.J."/>
        </authorList>
    </citation>
    <scope>NUCLEOTIDE SEQUENCE [LARGE SCALE GENOMIC DNA]</scope>
    <source>
        <strain evidence="18 19">BIOML-A1</strain>
    </source>
</reference>
<evidence type="ECO:0000256" key="16">
    <source>
        <dbReference type="SAM" id="Phobius"/>
    </source>
</evidence>
<evidence type="ECO:0000256" key="6">
    <source>
        <dbReference type="ARBA" id="ARBA00022679"/>
    </source>
</evidence>
<evidence type="ECO:0000256" key="13">
    <source>
        <dbReference type="ARBA" id="ARBA00023136"/>
    </source>
</evidence>
<evidence type="ECO:0000256" key="8">
    <source>
        <dbReference type="ARBA" id="ARBA00022741"/>
    </source>
</evidence>
<dbReference type="InterPro" id="IPR036097">
    <property type="entry name" value="HisK_dim/P_sf"/>
</dbReference>
<keyword evidence="8" id="KW-0547">Nucleotide-binding</keyword>
<comment type="caution">
    <text evidence="18">The sequence shown here is derived from an EMBL/GenBank/DDBJ whole genome shotgun (WGS) entry which is preliminary data.</text>
</comment>